<protein>
    <submittedName>
        <fullName evidence="3">Uncharacterized protein</fullName>
    </submittedName>
</protein>
<reference evidence="3 4" key="1">
    <citation type="journal article" date="2017" name="Mol. Biol. Evol.">
        <title>The 4-celled Tetrabaena socialis nuclear genome reveals the essential components for genetic control of cell number at the origin of multicellularity in the volvocine lineage.</title>
        <authorList>
            <person name="Featherston J."/>
            <person name="Arakaki Y."/>
            <person name="Hanschen E.R."/>
            <person name="Ferris P.J."/>
            <person name="Michod R.E."/>
            <person name="Olson B.J.S.C."/>
            <person name="Nozaki H."/>
            <person name="Durand P.M."/>
        </authorList>
    </citation>
    <scope>NUCLEOTIDE SEQUENCE [LARGE SCALE GENOMIC DNA]</scope>
    <source>
        <strain evidence="3 4">NIES-571</strain>
    </source>
</reference>
<feature type="transmembrane region" description="Helical" evidence="2">
    <location>
        <begin position="91"/>
        <end position="109"/>
    </location>
</feature>
<gene>
    <name evidence="3" type="ORF">TSOC_000027</name>
</gene>
<keyword evidence="2" id="KW-1133">Transmembrane helix</keyword>
<organism evidence="3 4">
    <name type="scientific">Tetrabaena socialis</name>
    <dbReference type="NCBI Taxonomy" id="47790"/>
    <lineage>
        <taxon>Eukaryota</taxon>
        <taxon>Viridiplantae</taxon>
        <taxon>Chlorophyta</taxon>
        <taxon>core chlorophytes</taxon>
        <taxon>Chlorophyceae</taxon>
        <taxon>CS clade</taxon>
        <taxon>Chlamydomonadales</taxon>
        <taxon>Tetrabaenaceae</taxon>
        <taxon>Tetrabaena</taxon>
    </lineage>
</organism>
<evidence type="ECO:0000256" key="2">
    <source>
        <dbReference type="SAM" id="Phobius"/>
    </source>
</evidence>
<keyword evidence="2" id="KW-0472">Membrane</keyword>
<evidence type="ECO:0000313" key="4">
    <source>
        <dbReference type="Proteomes" id="UP000236333"/>
    </source>
</evidence>
<dbReference type="AlphaFoldDB" id="A0A2J8AKG9"/>
<feature type="transmembrane region" description="Helical" evidence="2">
    <location>
        <begin position="52"/>
        <end position="70"/>
    </location>
</feature>
<accession>A0A2J8AKG9</accession>
<comment type="caution">
    <text evidence="3">The sequence shown here is derived from an EMBL/GenBank/DDBJ whole genome shotgun (WGS) entry which is preliminary data.</text>
</comment>
<name>A0A2J8AKG9_9CHLO</name>
<keyword evidence="4" id="KW-1185">Reference proteome</keyword>
<feature type="region of interest" description="Disordered" evidence="1">
    <location>
        <begin position="142"/>
        <end position="184"/>
    </location>
</feature>
<evidence type="ECO:0000256" key="1">
    <source>
        <dbReference type="SAM" id="MobiDB-lite"/>
    </source>
</evidence>
<keyword evidence="2" id="KW-0812">Transmembrane</keyword>
<proteinExistence type="predicted"/>
<dbReference type="EMBL" id="PGGS01000001">
    <property type="protein sequence ID" value="PNH13012.1"/>
    <property type="molecule type" value="Genomic_DNA"/>
</dbReference>
<dbReference type="OrthoDB" id="10525417at2759"/>
<sequence length="184" mass="18260">MELGKAPVPVPDGPVAFGLTDAKRMSVGSVFGVLSAISVAASGEKWRPDMTTSLAIASVIALAMALSPAIPRTVVYFTQPPARALNEVRKALAGLIIVLGSLWLGFGLVGPAGAITVAAEMAALHCLLGGVLLRWRQRAGSKGGSSGDAGSGPTLAPPATTAAGPAAGPADAVAKEEPQDGVDG</sequence>
<evidence type="ECO:0000313" key="3">
    <source>
        <dbReference type="EMBL" id="PNH13012.1"/>
    </source>
</evidence>
<feature type="compositionally biased region" description="Low complexity" evidence="1">
    <location>
        <begin position="151"/>
        <end position="172"/>
    </location>
</feature>
<dbReference type="Proteomes" id="UP000236333">
    <property type="component" value="Unassembled WGS sequence"/>
</dbReference>